<dbReference type="RefSeq" id="WP_209628160.1">
    <property type="nucleotide sequence ID" value="NZ_PRDG01000004.1"/>
</dbReference>
<dbReference type="Proteomes" id="UP001519296">
    <property type="component" value="Unassembled WGS sequence"/>
</dbReference>
<gene>
    <name evidence="2" type="ORF">C4K46_06830</name>
</gene>
<keyword evidence="1" id="KW-0472">Membrane</keyword>
<proteinExistence type="predicted"/>
<sequence>MAELYRLYLIRRRGSQYKTQLKEGIAKARSHSPLRKVIEVLLLFGFSEAIHAFANGQLQFRLIDVRLLFVVLVSTVFGASYGILAAVLSATALALANITGGTDWQLLFYNTERWIPFVAYIFVATVCGFIQTKNKDDNTALEKENGVLKEQNNFLQQAYTNIIHDKQQLKRQIIGSRDGSSKLFAIFKDLDKLGTDEVLVSAVKTLKDQLETDKVGIYFFEGHRLLADLAPALAQGSELSQQVDLMDFPKIAKTLKEKGIWANKELAEAYPAYALGIYMENRLSYMIWVEDVPYSRMNLYHTNLLRMVGELTESALVKAYYYQAYTDQEEEQRQNLENTIIDFETRRID</sequence>
<name>A0ABS5B487_9STRE</name>
<keyword evidence="1" id="KW-1133">Transmembrane helix</keyword>
<dbReference type="EMBL" id="PRDG01000004">
    <property type="protein sequence ID" value="MBP2623653.1"/>
    <property type="molecule type" value="Genomic_DNA"/>
</dbReference>
<feature type="transmembrane region" description="Helical" evidence="1">
    <location>
        <begin position="67"/>
        <end position="94"/>
    </location>
</feature>
<feature type="transmembrane region" description="Helical" evidence="1">
    <location>
        <begin position="114"/>
        <end position="130"/>
    </location>
</feature>
<keyword evidence="1" id="KW-0812">Transmembrane</keyword>
<organism evidence="2 3">
    <name type="scientific">Streptococcus oricebi</name>
    <dbReference type="NCBI Taxonomy" id="1547447"/>
    <lineage>
        <taxon>Bacteria</taxon>
        <taxon>Bacillati</taxon>
        <taxon>Bacillota</taxon>
        <taxon>Bacilli</taxon>
        <taxon>Lactobacillales</taxon>
        <taxon>Streptococcaceae</taxon>
        <taxon>Streptococcus</taxon>
    </lineage>
</organism>
<protein>
    <submittedName>
        <fullName evidence="2">Uncharacterized protein</fullName>
    </submittedName>
</protein>
<keyword evidence="3" id="KW-1185">Reference proteome</keyword>
<reference evidence="2 3" key="1">
    <citation type="submission" date="2018-02" db="EMBL/GenBank/DDBJ databases">
        <title>Draft genome sequence of Streptococcus oricebi CCUG 70868T type strain.</title>
        <authorList>
            <person name="Mendez V."/>
            <person name="Salva-Serra F."/>
            <person name="Jaen-Luchoro D."/>
            <person name="Gonzales-Siles L."/>
            <person name="Karlsson R."/>
            <person name="Engstrom-Jakobsson H."/>
            <person name="Busquets A."/>
            <person name="Gomila M."/>
            <person name="Pineiro-Iglesias B."/>
            <person name="Bennasar-Figueras A."/>
            <person name="Seeger M."/>
            <person name="Moore E."/>
        </authorList>
    </citation>
    <scope>NUCLEOTIDE SEQUENCE [LARGE SCALE GENOMIC DNA]</scope>
    <source>
        <strain evidence="2 3">CCUG 70868</strain>
    </source>
</reference>
<evidence type="ECO:0000256" key="1">
    <source>
        <dbReference type="SAM" id="Phobius"/>
    </source>
</evidence>
<evidence type="ECO:0000313" key="2">
    <source>
        <dbReference type="EMBL" id="MBP2623653.1"/>
    </source>
</evidence>
<evidence type="ECO:0000313" key="3">
    <source>
        <dbReference type="Proteomes" id="UP001519296"/>
    </source>
</evidence>
<accession>A0ABS5B487</accession>
<comment type="caution">
    <text evidence="2">The sequence shown here is derived from an EMBL/GenBank/DDBJ whole genome shotgun (WGS) entry which is preliminary data.</text>
</comment>